<dbReference type="InterPro" id="IPR038772">
    <property type="entry name" value="Sph/SMPD2-like"/>
</dbReference>
<dbReference type="RefSeq" id="WP_380894608.1">
    <property type="nucleotide sequence ID" value="NZ_JBHTKY010000002.1"/>
</dbReference>
<dbReference type="InterPro" id="IPR036691">
    <property type="entry name" value="Endo/exonu/phosph_ase_sf"/>
</dbReference>
<dbReference type="Pfam" id="PF03372">
    <property type="entry name" value="Exo_endo_phos"/>
    <property type="match status" value="1"/>
</dbReference>
<keyword evidence="3" id="KW-0378">Hydrolase</keyword>
<protein>
    <submittedName>
        <fullName evidence="3">Endonuclease/exonuclease/phosphatase family protein</fullName>
    </submittedName>
</protein>
<feature type="domain" description="Endonuclease/exonuclease/phosphatase" evidence="2">
    <location>
        <begin position="62"/>
        <end position="234"/>
    </location>
</feature>
<proteinExistence type="predicted"/>
<feature type="transmembrane region" description="Helical" evidence="1">
    <location>
        <begin position="14"/>
        <end position="34"/>
    </location>
</feature>
<keyword evidence="3" id="KW-0540">Nuclease</keyword>
<keyword evidence="1" id="KW-0812">Transmembrane</keyword>
<keyword evidence="1" id="KW-1133">Transmembrane helix</keyword>
<name>A0ABW3RIT2_9SPHI</name>
<keyword evidence="1" id="KW-0472">Membrane</keyword>
<accession>A0ABW3RIT2</accession>
<sequence length="338" mass="38569">MLINLPYPQKSKAWHFRFLMLLSVFFSLIFLFSYKKSNGSKANLFVEHPALEDRSSGELSLLTYNIAGLPAIISSAETPRASSIREIGERINRFDIVNVQEDFNYNTELYSFNLHPYRTQTMGTVPFGDGLSTLSKFPIMESQRIAWSDCSGSDCFTPKGFSYTRIQIAKDVFLDVYNIHATAQDNKNAVAARKKNLKQLAAFIHENSECQPLLIMGDFNAHYAFVEDNVRDFQKEIHVFDSWTLLRNKGLVPEHQEDFVASHALNVTDDCESIDKIYFRNSDQIIFTPKNYQVQHDLFSTDSGQSLSDHCAISLNLEWELTNSSQDTSVVNDELLLK</sequence>
<dbReference type="PANTHER" id="PTHR16320:SF1">
    <property type="entry name" value="SPHINGOMYELINASE DDB_G0288017"/>
    <property type="match status" value="1"/>
</dbReference>
<dbReference type="InterPro" id="IPR005135">
    <property type="entry name" value="Endo/exonuclease/phosphatase"/>
</dbReference>
<evidence type="ECO:0000256" key="1">
    <source>
        <dbReference type="SAM" id="Phobius"/>
    </source>
</evidence>
<dbReference type="Gene3D" id="3.60.10.10">
    <property type="entry name" value="Endonuclease/exonuclease/phosphatase"/>
    <property type="match status" value="1"/>
</dbReference>
<dbReference type="EMBL" id="JBHTKY010000002">
    <property type="protein sequence ID" value="MFD1164452.1"/>
    <property type="molecule type" value="Genomic_DNA"/>
</dbReference>
<keyword evidence="4" id="KW-1185">Reference proteome</keyword>
<evidence type="ECO:0000313" key="3">
    <source>
        <dbReference type="EMBL" id="MFD1164452.1"/>
    </source>
</evidence>
<comment type="caution">
    <text evidence="3">The sequence shown here is derived from an EMBL/GenBank/DDBJ whole genome shotgun (WGS) entry which is preliminary data.</text>
</comment>
<dbReference type="GO" id="GO:0004519">
    <property type="term" value="F:endonuclease activity"/>
    <property type="evidence" value="ECO:0007669"/>
    <property type="project" value="UniProtKB-KW"/>
</dbReference>
<evidence type="ECO:0000259" key="2">
    <source>
        <dbReference type="Pfam" id="PF03372"/>
    </source>
</evidence>
<dbReference type="SUPFAM" id="SSF56219">
    <property type="entry name" value="DNase I-like"/>
    <property type="match status" value="1"/>
</dbReference>
<dbReference type="PANTHER" id="PTHR16320">
    <property type="entry name" value="SPHINGOMYELINASE FAMILY MEMBER"/>
    <property type="match status" value="1"/>
</dbReference>
<dbReference type="Proteomes" id="UP001597205">
    <property type="component" value="Unassembled WGS sequence"/>
</dbReference>
<organism evidence="3 4">
    <name type="scientific">Sphingobacterium daejeonense</name>
    <dbReference type="NCBI Taxonomy" id="371142"/>
    <lineage>
        <taxon>Bacteria</taxon>
        <taxon>Pseudomonadati</taxon>
        <taxon>Bacteroidota</taxon>
        <taxon>Sphingobacteriia</taxon>
        <taxon>Sphingobacteriales</taxon>
        <taxon>Sphingobacteriaceae</taxon>
        <taxon>Sphingobacterium</taxon>
    </lineage>
</organism>
<keyword evidence="3" id="KW-0255">Endonuclease</keyword>
<reference evidence="4" key="1">
    <citation type="journal article" date="2019" name="Int. J. Syst. Evol. Microbiol.">
        <title>The Global Catalogue of Microorganisms (GCM) 10K type strain sequencing project: providing services to taxonomists for standard genome sequencing and annotation.</title>
        <authorList>
            <consortium name="The Broad Institute Genomics Platform"/>
            <consortium name="The Broad Institute Genome Sequencing Center for Infectious Disease"/>
            <person name="Wu L."/>
            <person name="Ma J."/>
        </authorList>
    </citation>
    <scope>NUCLEOTIDE SEQUENCE [LARGE SCALE GENOMIC DNA]</scope>
    <source>
        <strain evidence="4">CCUG 52468</strain>
    </source>
</reference>
<evidence type="ECO:0000313" key="4">
    <source>
        <dbReference type="Proteomes" id="UP001597205"/>
    </source>
</evidence>
<gene>
    <name evidence="3" type="ORF">ACFQ2C_02420</name>
</gene>